<feature type="region of interest" description="Disordered" evidence="1">
    <location>
        <begin position="1"/>
        <end position="34"/>
    </location>
</feature>
<evidence type="ECO:0000313" key="3">
    <source>
        <dbReference type="Proteomes" id="UP000292082"/>
    </source>
</evidence>
<organism evidence="2 3">
    <name type="scientific">Dichomitus squalens</name>
    <dbReference type="NCBI Taxonomy" id="114155"/>
    <lineage>
        <taxon>Eukaryota</taxon>
        <taxon>Fungi</taxon>
        <taxon>Dikarya</taxon>
        <taxon>Basidiomycota</taxon>
        <taxon>Agaricomycotina</taxon>
        <taxon>Agaricomycetes</taxon>
        <taxon>Polyporales</taxon>
        <taxon>Polyporaceae</taxon>
        <taxon>Dichomitus</taxon>
    </lineage>
</organism>
<feature type="region of interest" description="Disordered" evidence="1">
    <location>
        <begin position="211"/>
        <end position="277"/>
    </location>
</feature>
<sequence>MSEYPFVPSTSNSQNDSAAQTSTISPPRTPSRLRTARDALRMSSAAYLLSPTPVTSSSEPPSFNPVPISPFKRRFDALLAQPPATEMEEHLQKLLKALQDRYQTLKTHLADVQAGAVLQAVYMERVQSRLEGQEEREAQPKKRKLFGDGLPKLLTDDKFFGAVEDIEATQRQEAAAKKARKAEREEYAKQKEAWKKVEDVRKERNKQVRATFKQEMAGWGAEKKSAKQEGRAPRWGKPKRATLESPVPCPRMLKTKDGEEDVQDIEENEDDDDDEQD</sequence>
<dbReference type="Proteomes" id="UP000292082">
    <property type="component" value="Unassembled WGS sequence"/>
</dbReference>
<evidence type="ECO:0000256" key="1">
    <source>
        <dbReference type="SAM" id="MobiDB-lite"/>
    </source>
</evidence>
<accession>A0A4Q9PSU6</accession>
<proteinExistence type="predicted"/>
<feature type="region of interest" description="Disordered" evidence="1">
    <location>
        <begin position="172"/>
        <end position="193"/>
    </location>
</feature>
<evidence type="ECO:0000313" key="2">
    <source>
        <dbReference type="EMBL" id="TBU57435.1"/>
    </source>
</evidence>
<keyword evidence="3" id="KW-1185">Reference proteome</keyword>
<name>A0A4Q9PSU6_9APHY</name>
<dbReference type="AlphaFoldDB" id="A0A4Q9PSU6"/>
<feature type="compositionally biased region" description="Polar residues" evidence="1">
    <location>
        <begin position="8"/>
        <end position="26"/>
    </location>
</feature>
<gene>
    <name evidence="2" type="ORF">BD310DRAFT_821665</name>
</gene>
<dbReference type="EMBL" id="ML145137">
    <property type="protein sequence ID" value="TBU57435.1"/>
    <property type="molecule type" value="Genomic_DNA"/>
</dbReference>
<reference evidence="2 3" key="1">
    <citation type="submission" date="2019-01" db="EMBL/GenBank/DDBJ databases">
        <title>Draft genome sequences of three monokaryotic isolates of the white-rot basidiomycete fungus Dichomitus squalens.</title>
        <authorList>
            <consortium name="DOE Joint Genome Institute"/>
            <person name="Lopez S.C."/>
            <person name="Andreopoulos B."/>
            <person name="Pangilinan J."/>
            <person name="Lipzen A."/>
            <person name="Riley R."/>
            <person name="Ahrendt S."/>
            <person name="Ng V."/>
            <person name="Barry K."/>
            <person name="Daum C."/>
            <person name="Grigoriev I.V."/>
            <person name="Hilden K.S."/>
            <person name="Makela M.R."/>
            <person name="de Vries R.P."/>
        </authorList>
    </citation>
    <scope>NUCLEOTIDE SEQUENCE [LARGE SCALE GENOMIC DNA]</scope>
    <source>
        <strain evidence="2 3">CBS 464.89</strain>
    </source>
</reference>
<feature type="compositionally biased region" description="Acidic residues" evidence="1">
    <location>
        <begin position="258"/>
        <end position="277"/>
    </location>
</feature>
<protein>
    <submittedName>
        <fullName evidence="2">Uncharacterized protein</fullName>
    </submittedName>
</protein>
<feature type="compositionally biased region" description="Basic and acidic residues" evidence="1">
    <location>
        <begin position="221"/>
        <end position="232"/>
    </location>
</feature>